<feature type="compositionally biased region" description="Polar residues" evidence="7">
    <location>
        <begin position="537"/>
        <end position="548"/>
    </location>
</feature>
<dbReference type="Proteomes" id="UP000053328">
    <property type="component" value="Unassembled WGS sequence"/>
</dbReference>
<organism evidence="10 11">
    <name type="scientific">Exophiala spinifera</name>
    <dbReference type="NCBI Taxonomy" id="91928"/>
    <lineage>
        <taxon>Eukaryota</taxon>
        <taxon>Fungi</taxon>
        <taxon>Dikarya</taxon>
        <taxon>Ascomycota</taxon>
        <taxon>Pezizomycotina</taxon>
        <taxon>Eurotiomycetes</taxon>
        <taxon>Chaetothyriomycetidae</taxon>
        <taxon>Chaetothyriales</taxon>
        <taxon>Herpotrichiellaceae</taxon>
        <taxon>Exophiala</taxon>
    </lineage>
</organism>
<dbReference type="GO" id="GO:0046943">
    <property type="term" value="F:carboxylic acid transmembrane transporter activity"/>
    <property type="evidence" value="ECO:0007669"/>
    <property type="project" value="UniProtKB-ARBA"/>
</dbReference>
<evidence type="ECO:0000313" key="11">
    <source>
        <dbReference type="Proteomes" id="UP000053328"/>
    </source>
</evidence>
<feature type="transmembrane region" description="Helical" evidence="8">
    <location>
        <begin position="113"/>
        <end position="134"/>
    </location>
</feature>
<dbReference type="PROSITE" id="PS50850">
    <property type="entry name" value="MFS"/>
    <property type="match status" value="1"/>
</dbReference>
<feature type="transmembrane region" description="Helical" evidence="8">
    <location>
        <begin position="245"/>
        <end position="262"/>
    </location>
</feature>
<feature type="transmembrane region" description="Helical" evidence="8">
    <location>
        <begin position="420"/>
        <end position="439"/>
    </location>
</feature>
<feature type="transmembrane region" description="Helical" evidence="8">
    <location>
        <begin position="20"/>
        <end position="37"/>
    </location>
</feature>
<feature type="transmembrane region" description="Helical" evidence="8">
    <location>
        <begin position="57"/>
        <end position="75"/>
    </location>
</feature>
<dbReference type="InterPro" id="IPR011701">
    <property type="entry name" value="MFS"/>
</dbReference>
<dbReference type="InterPro" id="IPR020846">
    <property type="entry name" value="MFS_dom"/>
</dbReference>
<keyword evidence="11" id="KW-1185">Reference proteome</keyword>
<comment type="similarity">
    <text evidence="2">Belongs to the major facilitator superfamily.</text>
</comment>
<keyword evidence="6 8" id="KW-0472">Membrane</keyword>
<evidence type="ECO:0000259" key="9">
    <source>
        <dbReference type="PROSITE" id="PS50850"/>
    </source>
</evidence>
<dbReference type="PANTHER" id="PTHR23501">
    <property type="entry name" value="MAJOR FACILITATOR SUPERFAMILY"/>
    <property type="match status" value="1"/>
</dbReference>
<gene>
    <name evidence="10" type="ORF">PV08_00228</name>
</gene>
<evidence type="ECO:0000256" key="3">
    <source>
        <dbReference type="ARBA" id="ARBA00022448"/>
    </source>
</evidence>
<dbReference type="GO" id="GO:0012505">
    <property type="term" value="C:endomembrane system"/>
    <property type="evidence" value="ECO:0007669"/>
    <property type="project" value="UniProtKB-SubCell"/>
</dbReference>
<dbReference type="FunFam" id="1.20.1720.10:FF:000013">
    <property type="entry name" value="Related to multidrug resistance proteins"/>
    <property type="match status" value="1"/>
</dbReference>
<reference evidence="10 11" key="1">
    <citation type="submission" date="2015-01" db="EMBL/GenBank/DDBJ databases">
        <title>The Genome Sequence of Exophiala spinifera CBS89968.</title>
        <authorList>
            <consortium name="The Broad Institute Genomics Platform"/>
            <person name="Cuomo C."/>
            <person name="de Hoog S."/>
            <person name="Gorbushina A."/>
            <person name="Stielow B."/>
            <person name="Teixiera M."/>
            <person name="Abouelleil A."/>
            <person name="Chapman S.B."/>
            <person name="Priest M."/>
            <person name="Young S.K."/>
            <person name="Wortman J."/>
            <person name="Nusbaum C."/>
            <person name="Birren B."/>
        </authorList>
    </citation>
    <scope>NUCLEOTIDE SEQUENCE [LARGE SCALE GENOMIC DNA]</scope>
    <source>
        <strain evidence="10 11">CBS 89968</strain>
    </source>
</reference>
<keyword evidence="3" id="KW-0813">Transport</keyword>
<dbReference type="Gene3D" id="1.20.1250.20">
    <property type="entry name" value="MFS general substrate transporter like domains"/>
    <property type="match status" value="1"/>
</dbReference>
<feature type="transmembrane region" description="Helical" evidence="8">
    <location>
        <begin position="283"/>
        <end position="304"/>
    </location>
</feature>
<dbReference type="SUPFAM" id="SSF103473">
    <property type="entry name" value="MFS general substrate transporter"/>
    <property type="match status" value="1"/>
</dbReference>
<dbReference type="InterPro" id="IPR036259">
    <property type="entry name" value="MFS_trans_sf"/>
</dbReference>
<feature type="transmembrane region" description="Helical" evidence="8">
    <location>
        <begin position="146"/>
        <end position="168"/>
    </location>
</feature>
<sequence>MAKKEHEIHDQTNLLTGSRLIITFCALASALLVTYIDQNSIGVVLPTVGRDLNSASTIVWAGTSSLIANTSFQVLYGRLSDILGRKVILLTCLCLLALGDLLCGFAQTGPQLYAFRGISGLANGGIMALVMMVVSDVTTLEQRGKYQGILGSCVGLGNTIGPFVAAAFTRNATWRATFYFIAPLAVCIAAMLYFVLPPQSIPQEPLSVKLRKIDWIGIVLSSAGAMLLLIPISGIGVQFDSKSPMVISMLTLGSVFMTAFVLNEWKLARLPMFPLRLFKNPALGAMLTQNFLIGIVFYSLLYYLPIYYQSARQMSLITSAAMIIPIVIPQAIASALSGQYISRRKRYGEVLWTGYICWVIGTALHCIFSRTLSVVAIVFILIVEGVGVGLVFQPTLVAAQAHAPKQDRAVVISARNYIRALGGSGGLAIASAIFSNSLLSSLPNDLPQNITRQIQDSIFDMPLLDGLSVEQQNQVKDAYVNAARSVFYLWAGAMACCLCLMVFIKDKGLTRQEEKAPPRSAEAINTDAPSRFPEPEMTSTVQETKSAV</sequence>
<evidence type="ECO:0000256" key="7">
    <source>
        <dbReference type="SAM" id="MobiDB-lite"/>
    </source>
</evidence>
<proteinExistence type="inferred from homology"/>
<evidence type="ECO:0000256" key="8">
    <source>
        <dbReference type="SAM" id="Phobius"/>
    </source>
</evidence>
<feature type="transmembrane region" description="Helical" evidence="8">
    <location>
        <begin position="174"/>
        <end position="195"/>
    </location>
</feature>
<protein>
    <recommendedName>
        <fullName evidence="9">Major facilitator superfamily (MFS) profile domain-containing protein</fullName>
    </recommendedName>
</protein>
<feature type="transmembrane region" description="Helical" evidence="8">
    <location>
        <begin position="487"/>
        <end position="504"/>
    </location>
</feature>
<accession>A0A0D2C7V0</accession>
<evidence type="ECO:0000256" key="5">
    <source>
        <dbReference type="ARBA" id="ARBA00022989"/>
    </source>
</evidence>
<evidence type="ECO:0000256" key="4">
    <source>
        <dbReference type="ARBA" id="ARBA00022692"/>
    </source>
</evidence>
<evidence type="ECO:0000256" key="1">
    <source>
        <dbReference type="ARBA" id="ARBA00004127"/>
    </source>
</evidence>
<dbReference type="RefSeq" id="XP_016239870.1">
    <property type="nucleotide sequence ID" value="XM_016374594.1"/>
</dbReference>
<dbReference type="Gene3D" id="1.20.1720.10">
    <property type="entry name" value="Multidrug resistance protein D"/>
    <property type="match status" value="1"/>
</dbReference>
<evidence type="ECO:0000313" key="10">
    <source>
        <dbReference type="EMBL" id="KIW19654.1"/>
    </source>
</evidence>
<comment type="subcellular location">
    <subcellularLocation>
        <location evidence="1">Endomembrane system</location>
        <topology evidence="1">Multi-pass membrane protein</topology>
    </subcellularLocation>
</comment>
<evidence type="ECO:0000256" key="6">
    <source>
        <dbReference type="ARBA" id="ARBA00023136"/>
    </source>
</evidence>
<dbReference type="HOGENOM" id="CLU_000960_22_0_1"/>
<feature type="transmembrane region" description="Helical" evidence="8">
    <location>
        <begin position="350"/>
        <end position="368"/>
    </location>
</feature>
<feature type="transmembrane region" description="Helical" evidence="8">
    <location>
        <begin position="87"/>
        <end position="107"/>
    </location>
</feature>
<dbReference type="OrthoDB" id="6770063at2759"/>
<dbReference type="GeneID" id="27327311"/>
<keyword evidence="5 8" id="KW-1133">Transmembrane helix</keyword>
<dbReference type="GO" id="GO:0005886">
    <property type="term" value="C:plasma membrane"/>
    <property type="evidence" value="ECO:0007669"/>
    <property type="project" value="TreeGrafter"/>
</dbReference>
<feature type="transmembrane region" description="Helical" evidence="8">
    <location>
        <begin position="316"/>
        <end position="338"/>
    </location>
</feature>
<feature type="domain" description="Major facilitator superfamily (MFS) profile" evidence="9">
    <location>
        <begin position="23"/>
        <end position="509"/>
    </location>
</feature>
<keyword evidence="4 8" id="KW-0812">Transmembrane</keyword>
<feature type="region of interest" description="Disordered" evidence="7">
    <location>
        <begin position="511"/>
        <end position="548"/>
    </location>
</feature>
<dbReference type="EMBL" id="KN847492">
    <property type="protein sequence ID" value="KIW19654.1"/>
    <property type="molecule type" value="Genomic_DNA"/>
</dbReference>
<evidence type="ECO:0000256" key="2">
    <source>
        <dbReference type="ARBA" id="ARBA00008335"/>
    </source>
</evidence>
<feature type="transmembrane region" description="Helical" evidence="8">
    <location>
        <begin position="374"/>
        <end position="399"/>
    </location>
</feature>
<name>A0A0D2C7V0_9EURO</name>
<dbReference type="AlphaFoldDB" id="A0A0D2C7V0"/>
<feature type="transmembrane region" description="Helical" evidence="8">
    <location>
        <begin position="215"/>
        <end position="239"/>
    </location>
</feature>
<dbReference type="Pfam" id="PF07690">
    <property type="entry name" value="MFS_1"/>
    <property type="match status" value="1"/>
</dbReference>
<dbReference type="VEuPathDB" id="FungiDB:PV08_00228"/>
<dbReference type="PANTHER" id="PTHR23501:SF78">
    <property type="entry name" value="MAJOR FACILITATOR SUPERFAMILY (MFS) PROFILE DOMAIN-CONTAINING PROTEIN-RELATED"/>
    <property type="match status" value="1"/>
</dbReference>